<gene>
    <name evidence="3" type="ORF">A8L45_05695</name>
</gene>
<dbReference type="InterPro" id="IPR050768">
    <property type="entry name" value="UPF0353/GerABKA_families"/>
</dbReference>
<reference evidence="3 4" key="1">
    <citation type="submission" date="2016-05" db="EMBL/GenBank/DDBJ databases">
        <title>Genomic Taxonomy of the Vibrionaceae.</title>
        <authorList>
            <person name="Gomez-Gil B."/>
            <person name="Enciso-Ibarra J."/>
        </authorList>
    </citation>
    <scope>NUCLEOTIDE SEQUENCE [LARGE SCALE GENOMIC DNA]</scope>
    <source>
        <strain evidence="3 4">CAIM 1920</strain>
    </source>
</reference>
<name>A0A1C3EMK8_9GAMM</name>
<dbReference type="EMBL" id="LYBM01000007">
    <property type="protein sequence ID" value="ODA34464.1"/>
    <property type="molecule type" value="Genomic_DNA"/>
</dbReference>
<dbReference type="STRING" id="1080227.A8L45_05695"/>
<keyword evidence="4" id="KW-1185">Reference proteome</keyword>
<dbReference type="AlphaFoldDB" id="A0A1C3EMK8"/>
<accession>A0A1C3EMK8</accession>
<feature type="transmembrane region" description="Helical" evidence="1">
    <location>
        <begin position="57"/>
        <end position="74"/>
    </location>
</feature>
<dbReference type="PANTHER" id="PTHR22550">
    <property type="entry name" value="SPORE GERMINATION PROTEIN"/>
    <property type="match status" value="1"/>
</dbReference>
<feature type="transmembrane region" description="Helical" evidence="1">
    <location>
        <begin position="6"/>
        <end position="22"/>
    </location>
</feature>
<dbReference type="Proteomes" id="UP000094936">
    <property type="component" value="Unassembled WGS sequence"/>
</dbReference>
<comment type="caution">
    <text evidence="3">The sequence shown here is derived from an EMBL/GenBank/DDBJ whole genome shotgun (WGS) entry which is preliminary data.</text>
</comment>
<dbReference type="Gene3D" id="3.40.50.410">
    <property type="entry name" value="von Willebrand factor, type A domain"/>
    <property type="match status" value="1"/>
</dbReference>
<evidence type="ECO:0000259" key="2">
    <source>
        <dbReference type="Pfam" id="PF13519"/>
    </source>
</evidence>
<keyword evidence="1" id="KW-0472">Membrane</keyword>
<dbReference type="InterPro" id="IPR002035">
    <property type="entry name" value="VWF_A"/>
</dbReference>
<keyword evidence="1" id="KW-1133">Transmembrane helix</keyword>
<protein>
    <recommendedName>
        <fullName evidence="2">VWFA domain-containing protein</fullName>
    </recommendedName>
</protein>
<dbReference type="SUPFAM" id="SSF53300">
    <property type="entry name" value="vWA-like"/>
    <property type="match status" value="1"/>
</dbReference>
<proteinExistence type="predicted"/>
<keyword evidence="1" id="KW-0812">Transmembrane</keyword>
<evidence type="ECO:0000313" key="4">
    <source>
        <dbReference type="Proteomes" id="UP000094936"/>
    </source>
</evidence>
<organism evidence="3 4">
    <name type="scientific">Veronia pacifica</name>
    <dbReference type="NCBI Taxonomy" id="1080227"/>
    <lineage>
        <taxon>Bacteria</taxon>
        <taxon>Pseudomonadati</taxon>
        <taxon>Pseudomonadota</taxon>
        <taxon>Gammaproteobacteria</taxon>
        <taxon>Vibrionales</taxon>
        <taxon>Vibrionaceae</taxon>
        <taxon>Veronia</taxon>
    </lineage>
</organism>
<evidence type="ECO:0000313" key="3">
    <source>
        <dbReference type="EMBL" id="ODA34464.1"/>
    </source>
</evidence>
<dbReference type="PANTHER" id="PTHR22550:SF14">
    <property type="entry name" value="VWFA DOMAIN-CONTAINING PROTEIN"/>
    <property type="match status" value="1"/>
</dbReference>
<dbReference type="InterPro" id="IPR036465">
    <property type="entry name" value="vWFA_dom_sf"/>
</dbReference>
<dbReference type="Pfam" id="PF13519">
    <property type="entry name" value="VWA_2"/>
    <property type="match status" value="1"/>
</dbReference>
<sequence length="177" mass="19754">MADFEFLYPLWFLALLPMAYLLRKRKKQAIVSSLIAPHLLQQLQQGRQTQRSFARKLLAICWLLAVIALAGPSWEKNSIPGFQLAGARVLVMDMSHSMYTSDVQPNRLSQAKFKALDLLPGWVDGSTGLVAYSRDGYLISPLTEDSKTLAALIPALSPDIMPFQGVTLQRGLKRQLL</sequence>
<dbReference type="RefSeq" id="WP_068900129.1">
    <property type="nucleotide sequence ID" value="NZ_LYBM01000007.1"/>
</dbReference>
<evidence type="ECO:0000256" key="1">
    <source>
        <dbReference type="SAM" id="Phobius"/>
    </source>
</evidence>
<feature type="domain" description="VWFA" evidence="2">
    <location>
        <begin position="89"/>
        <end position="168"/>
    </location>
</feature>